<keyword evidence="2 3" id="KW-0802">TPR repeat</keyword>
<keyword evidence="4" id="KW-0732">Signal</keyword>
<dbReference type="SUPFAM" id="SSF48452">
    <property type="entry name" value="TPR-like"/>
    <property type="match status" value="2"/>
</dbReference>
<dbReference type="PROSITE" id="PS50005">
    <property type="entry name" value="TPR"/>
    <property type="match status" value="2"/>
</dbReference>
<evidence type="ECO:0008006" key="7">
    <source>
        <dbReference type="Google" id="ProtNLM"/>
    </source>
</evidence>
<dbReference type="Gene3D" id="1.25.40.10">
    <property type="entry name" value="Tetratricopeptide repeat domain"/>
    <property type="match status" value="3"/>
</dbReference>
<comment type="caution">
    <text evidence="5">The sequence shown here is derived from an EMBL/GenBank/DDBJ whole genome shotgun (WGS) entry which is preliminary data.</text>
</comment>
<feature type="repeat" description="TPR" evidence="3">
    <location>
        <begin position="278"/>
        <end position="311"/>
    </location>
</feature>
<proteinExistence type="predicted"/>
<dbReference type="SMART" id="SM00028">
    <property type="entry name" value="TPR"/>
    <property type="match status" value="7"/>
</dbReference>
<evidence type="ECO:0000313" key="6">
    <source>
        <dbReference type="Proteomes" id="UP000228987"/>
    </source>
</evidence>
<gene>
    <name evidence="5" type="ORF">COA71_03715</name>
</gene>
<evidence type="ECO:0000313" key="5">
    <source>
        <dbReference type="EMBL" id="PCJ42628.1"/>
    </source>
</evidence>
<sequence>MNKASLVKLLLTSGFVALFTACTTTQTEPVSGSENAPEAVISALEANQQAESEPASLPPPQEEIIYGSFPEDMLTRVIIAEMAGQRGYNQTALDDYLALAQETNDLGIIRRAALIAAFLRDNEASLELGELWLVQQPNSEEALKTSAYQLIAANRLSEALALFARMHELDYDVDYRLISNRADNNIDVQPRLTSLISEFEALLPGYPQHFTLRLAMAQLYRQNNQLQEAYEILHRLALENDDPVDILIAEVEILEEMGEIRQARRRLENSLDDKPDNKQLRFAYGRKLVEDGNYRDAMEQFEIIVNQDPQDFEMLYSLALISVEANQLSSARNYFQRLLVNEQRLDDAHYYLALISDEENNPAQAIDHYLRVDGGNNYLVSLRNYMELMIEQDRHAEASDHLRQVRLRRPEINNTLLALEGGLLLDAEEYYSAFTFLSRAISNNPNDTQLIQLRTLVSQELDDFALLELDLRSIMRLNPNNPSAFNTLGYYLTDQTNRYSEAKDLIDRAIELSPNDPAIIDSLGWVQFKLGMYEEAKINLERAFELFPDHEVAAHLGEVLWVMGNQEAAREIWQDALETRPESEFILNTMQRLDAESDS</sequence>
<reference evidence="6" key="1">
    <citation type="submission" date="2017-08" db="EMBL/GenBank/DDBJ databases">
        <title>A dynamic microbial community with high functional redundancy inhabits the cold, oxic subseafloor aquifer.</title>
        <authorList>
            <person name="Tully B.J."/>
            <person name="Wheat C.G."/>
            <person name="Glazer B.T."/>
            <person name="Huber J.A."/>
        </authorList>
    </citation>
    <scope>NUCLEOTIDE SEQUENCE [LARGE SCALE GENOMIC DNA]</scope>
</reference>
<evidence type="ECO:0000256" key="4">
    <source>
        <dbReference type="SAM" id="SignalP"/>
    </source>
</evidence>
<keyword evidence="1" id="KW-0677">Repeat</keyword>
<protein>
    <recommendedName>
        <fullName evidence="7">Tetratricopeptide repeat protein</fullName>
    </recommendedName>
</protein>
<organism evidence="5 6">
    <name type="scientific">SAR86 cluster bacterium</name>
    <dbReference type="NCBI Taxonomy" id="2030880"/>
    <lineage>
        <taxon>Bacteria</taxon>
        <taxon>Pseudomonadati</taxon>
        <taxon>Pseudomonadota</taxon>
        <taxon>Gammaproteobacteria</taxon>
        <taxon>SAR86 cluster</taxon>
    </lineage>
</organism>
<evidence type="ECO:0000256" key="3">
    <source>
        <dbReference type="PROSITE-ProRule" id="PRU00339"/>
    </source>
</evidence>
<dbReference type="PANTHER" id="PTHR44943">
    <property type="entry name" value="CELLULOSE SYNTHASE OPERON PROTEIN C"/>
    <property type="match status" value="1"/>
</dbReference>
<evidence type="ECO:0000256" key="2">
    <source>
        <dbReference type="ARBA" id="ARBA00022803"/>
    </source>
</evidence>
<dbReference type="InterPro" id="IPR019734">
    <property type="entry name" value="TPR_rpt"/>
</dbReference>
<dbReference type="Pfam" id="PF14559">
    <property type="entry name" value="TPR_19"/>
    <property type="match status" value="1"/>
</dbReference>
<dbReference type="InterPro" id="IPR051685">
    <property type="entry name" value="Ycf3/AcsC/BcsC/TPR_MFPF"/>
</dbReference>
<dbReference type="EMBL" id="NVWI01000002">
    <property type="protein sequence ID" value="PCJ42628.1"/>
    <property type="molecule type" value="Genomic_DNA"/>
</dbReference>
<accession>A0A2A5CGG8</accession>
<dbReference type="Pfam" id="PF13432">
    <property type="entry name" value="TPR_16"/>
    <property type="match status" value="1"/>
</dbReference>
<name>A0A2A5CGG8_9GAMM</name>
<evidence type="ECO:0000256" key="1">
    <source>
        <dbReference type="ARBA" id="ARBA00022737"/>
    </source>
</evidence>
<dbReference type="PROSITE" id="PS51257">
    <property type="entry name" value="PROKAR_LIPOPROTEIN"/>
    <property type="match status" value="1"/>
</dbReference>
<feature type="repeat" description="TPR" evidence="3">
    <location>
        <begin position="517"/>
        <end position="550"/>
    </location>
</feature>
<dbReference type="Proteomes" id="UP000228987">
    <property type="component" value="Unassembled WGS sequence"/>
</dbReference>
<dbReference type="AlphaFoldDB" id="A0A2A5CGG8"/>
<feature type="chain" id="PRO_5012585334" description="Tetratricopeptide repeat protein" evidence="4">
    <location>
        <begin position="22"/>
        <end position="599"/>
    </location>
</feature>
<dbReference type="Pfam" id="PF13181">
    <property type="entry name" value="TPR_8"/>
    <property type="match status" value="2"/>
</dbReference>
<feature type="signal peptide" evidence="4">
    <location>
        <begin position="1"/>
        <end position="21"/>
    </location>
</feature>
<dbReference type="InterPro" id="IPR011990">
    <property type="entry name" value="TPR-like_helical_dom_sf"/>
</dbReference>
<dbReference type="PANTHER" id="PTHR44943:SF8">
    <property type="entry name" value="TPR REPEAT-CONTAINING PROTEIN MJ0263"/>
    <property type="match status" value="1"/>
</dbReference>